<feature type="domain" description="RNase H type-1" evidence="1">
    <location>
        <begin position="9"/>
        <end position="76"/>
    </location>
</feature>
<dbReference type="InterPro" id="IPR002156">
    <property type="entry name" value="RNaseH_domain"/>
</dbReference>
<reference evidence="2" key="1">
    <citation type="submission" date="2012-05" db="EMBL/GenBank/DDBJ databases">
        <authorList>
            <person name="Krishnakumar V."/>
            <person name="Cheung F."/>
            <person name="Xiao Y."/>
            <person name="Chan A."/>
            <person name="Moskal W.A."/>
            <person name="Town C.D."/>
        </authorList>
    </citation>
    <scope>NUCLEOTIDE SEQUENCE</scope>
</reference>
<name>I3SNJ7_LOTJA</name>
<dbReference type="AlphaFoldDB" id="I3SNJ7"/>
<dbReference type="GO" id="GO:0004523">
    <property type="term" value="F:RNA-DNA hybrid ribonuclease activity"/>
    <property type="evidence" value="ECO:0007669"/>
    <property type="project" value="InterPro"/>
</dbReference>
<protein>
    <recommendedName>
        <fullName evidence="1">RNase H type-1 domain-containing protein</fullName>
    </recommendedName>
</protein>
<evidence type="ECO:0000259" key="1">
    <source>
        <dbReference type="Pfam" id="PF13456"/>
    </source>
</evidence>
<dbReference type="Pfam" id="PF13456">
    <property type="entry name" value="RVT_3"/>
    <property type="match status" value="1"/>
</dbReference>
<dbReference type="EMBL" id="BT142045">
    <property type="protein sequence ID" value="AFK41839.1"/>
    <property type="molecule type" value="mRNA"/>
</dbReference>
<organism evidence="2">
    <name type="scientific">Lotus japonicus</name>
    <name type="common">Lotus corniculatus var. japonicus</name>
    <dbReference type="NCBI Taxonomy" id="34305"/>
    <lineage>
        <taxon>Eukaryota</taxon>
        <taxon>Viridiplantae</taxon>
        <taxon>Streptophyta</taxon>
        <taxon>Embryophyta</taxon>
        <taxon>Tracheophyta</taxon>
        <taxon>Spermatophyta</taxon>
        <taxon>Magnoliopsida</taxon>
        <taxon>eudicotyledons</taxon>
        <taxon>Gunneridae</taxon>
        <taxon>Pentapetalae</taxon>
        <taxon>rosids</taxon>
        <taxon>fabids</taxon>
        <taxon>Fabales</taxon>
        <taxon>Fabaceae</taxon>
        <taxon>Papilionoideae</taxon>
        <taxon>50 kb inversion clade</taxon>
        <taxon>NPAAA clade</taxon>
        <taxon>Hologalegina</taxon>
        <taxon>robinioid clade</taxon>
        <taxon>Loteae</taxon>
        <taxon>Lotus</taxon>
    </lineage>
</organism>
<proteinExistence type="evidence at transcript level"/>
<sequence>MVGTIRINYDASFKCASFGLNARHELGQVIAAVTNFSREATSPLLVECLCFRWTLCLANGLGFRHILMENDYLMLHTIKLGRQS</sequence>
<dbReference type="GO" id="GO:0003676">
    <property type="term" value="F:nucleic acid binding"/>
    <property type="evidence" value="ECO:0007669"/>
    <property type="project" value="InterPro"/>
</dbReference>
<accession>I3SNJ7</accession>
<evidence type="ECO:0000313" key="2">
    <source>
        <dbReference type="EMBL" id="AFK41839.1"/>
    </source>
</evidence>